<proteinExistence type="inferred from homology"/>
<feature type="transmembrane region" description="Helical" evidence="6">
    <location>
        <begin position="78"/>
        <end position="97"/>
    </location>
</feature>
<keyword evidence="3 6" id="KW-0812">Transmembrane</keyword>
<organism evidence="7 8">
    <name type="scientific">Avibacterium avium</name>
    <name type="common">Pasteurella avium</name>
    <dbReference type="NCBI Taxonomy" id="751"/>
    <lineage>
        <taxon>Bacteria</taxon>
        <taxon>Pseudomonadati</taxon>
        <taxon>Pseudomonadota</taxon>
        <taxon>Gammaproteobacteria</taxon>
        <taxon>Pasteurellales</taxon>
        <taxon>Pasteurellaceae</taxon>
        <taxon>Avibacterium</taxon>
    </lineage>
</organism>
<dbReference type="PANTHER" id="PTHR43483">
    <property type="entry name" value="MEMBRANE TRANSPORTER PROTEIN HI_0806-RELATED"/>
    <property type="match status" value="1"/>
</dbReference>
<keyword evidence="4 6" id="KW-1133">Transmembrane helix</keyword>
<dbReference type="GO" id="GO:0005886">
    <property type="term" value="C:plasma membrane"/>
    <property type="evidence" value="ECO:0007669"/>
    <property type="project" value="UniProtKB-SubCell"/>
</dbReference>
<comment type="similarity">
    <text evidence="2 6">Belongs to the 4-toluene sulfonate uptake permease (TSUP) (TC 2.A.102) family.</text>
</comment>
<feature type="transmembrane region" description="Helical" evidence="6">
    <location>
        <begin position="177"/>
        <end position="196"/>
    </location>
</feature>
<feature type="transmembrane region" description="Helical" evidence="6">
    <location>
        <begin position="141"/>
        <end position="165"/>
    </location>
</feature>
<accession>A0A379ASA9</accession>
<protein>
    <recommendedName>
        <fullName evidence="6">Probable membrane transporter protein</fullName>
    </recommendedName>
</protein>
<evidence type="ECO:0000313" key="7">
    <source>
        <dbReference type="EMBL" id="SUB24578.1"/>
    </source>
</evidence>
<evidence type="ECO:0000313" key="8">
    <source>
        <dbReference type="Proteomes" id="UP000255098"/>
    </source>
</evidence>
<evidence type="ECO:0000256" key="6">
    <source>
        <dbReference type="RuleBase" id="RU363041"/>
    </source>
</evidence>
<dbReference type="AlphaFoldDB" id="A0A379ASA9"/>
<dbReference type="EMBL" id="UGSP01000001">
    <property type="protein sequence ID" value="SUB24578.1"/>
    <property type="molecule type" value="Genomic_DNA"/>
</dbReference>
<keyword evidence="8" id="KW-1185">Reference proteome</keyword>
<evidence type="ECO:0000256" key="5">
    <source>
        <dbReference type="ARBA" id="ARBA00023136"/>
    </source>
</evidence>
<feature type="transmembrane region" description="Helical" evidence="6">
    <location>
        <begin position="44"/>
        <end position="66"/>
    </location>
</feature>
<sequence>MTFSLIIILILCGILTNLMSAIFGIGGGVLMVPILHTLFPHMPIQMISATSLTIVMGSALINLFYFHRLKIQIDKKKLLLWSLSMILGVQLGFHLSFEVSDNVIIGVFVITLTVLALKTFLHQRNEKKQQTQKNDSLRGSLFCFFGGGIAGITGIGGGSIMSPLISQLPSVNIKSVAVYTNYMMVIGGIGNLYGYLAKTSEVVIPHSLQVGYVSFSIVLIVVLSSFFMSFASMKIRGIIKEDTARKLLGMILLFIACYMLILRVIQG</sequence>
<keyword evidence="6" id="KW-1003">Cell membrane</keyword>
<name>A0A379ASA9_AVIAV</name>
<keyword evidence="5 6" id="KW-0472">Membrane</keyword>
<dbReference type="InterPro" id="IPR002781">
    <property type="entry name" value="TM_pro_TauE-like"/>
</dbReference>
<feature type="transmembrane region" description="Helical" evidence="6">
    <location>
        <begin position="247"/>
        <end position="265"/>
    </location>
</feature>
<feature type="transmembrane region" description="Helical" evidence="6">
    <location>
        <begin position="103"/>
        <end position="121"/>
    </location>
</feature>
<dbReference type="RefSeq" id="WP_115249750.1">
    <property type="nucleotide sequence ID" value="NZ_UGSP01000001.1"/>
</dbReference>
<comment type="subcellular location">
    <subcellularLocation>
        <location evidence="6">Cell membrane</location>
        <topology evidence="6">Multi-pass membrane protein</topology>
    </subcellularLocation>
    <subcellularLocation>
        <location evidence="1">Membrane</location>
        <topology evidence="1">Multi-pass membrane protein</topology>
    </subcellularLocation>
</comment>
<feature type="transmembrane region" description="Helical" evidence="6">
    <location>
        <begin position="208"/>
        <end position="227"/>
    </location>
</feature>
<dbReference type="Pfam" id="PF01925">
    <property type="entry name" value="TauE"/>
    <property type="match status" value="1"/>
</dbReference>
<dbReference type="Proteomes" id="UP000255098">
    <property type="component" value="Unassembled WGS sequence"/>
</dbReference>
<reference evidence="7 8" key="1">
    <citation type="submission" date="2018-06" db="EMBL/GenBank/DDBJ databases">
        <authorList>
            <consortium name="Pathogen Informatics"/>
            <person name="Doyle S."/>
        </authorList>
    </citation>
    <scope>NUCLEOTIDE SEQUENCE [LARGE SCALE GENOMIC DNA]</scope>
    <source>
        <strain evidence="8">NCTC 11297</strain>
    </source>
</reference>
<evidence type="ECO:0000256" key="1">
    <source>
        <dbReference type="ARBA" id="ARBA00004141"/>
    </source>
</evidence>
<gene>
    <name evidence="7" type="ORF">NCTC11297_01625</name>
</gene>
<evidence type="ECO:0000256" key="3">
    <source>
        <dbReference type="ARBA" id="ARBA00022692"/>
    </source>
</evidence>
<dbReference type="PANTHER" id="PTHR43483:SF3">
    <property type="entry name" value="MEMBRANE TRANSPORTER PROTEIN HI_0806-RELATED"/>
    <property type="match status" value="1"/>
</dbReference>
<evidence type="ECO:0000256" key="4">
    <source>
        <dbReference type="ARBA" id="ARBA00022989"/>
    </source>
</evidence>
<evidence type="ECO:0000256" key="2">
    <source>
        <dbReference type="ARBA" id="ARBA00009142"/>
    </source>
</evidence>
<dbReference type="GeneID" id="300133821"/>